<proteinExistence type="predicted"/>
<reference evidence="2" key="1">
    <citation type="journal article" date="2019" name="bioRxiv">
        <title>The Genome of the Zebra Mussel, Dreissena polymorpha: A Resource for Invasive Species Research.</title>
        <authorList>
            <person name="McCartney M.A."/>
            <person name="Auch B."/>
            <person name="Kono T."/>
            <person name="Mallez S."/>
            <person name="Zhang Y."/>
            <person name="Obille A."/>
            <person name="Becker A."/>
            <person name="Abrahante J.E."/>
            <person name="Garbe J."/>
            <person name="Badalamenti J.P."/>
            <person name="Herman A."/>
            <person name="Mangelson H."/>
            <person name="Liachko I."/>
            <person name="Sullivan S."/>
            <person name="Sone E.D."/>
            <person name="Koren S."/>
            <person name="Silverstein K.A.T."/>
            <person name="Beckman K.B."/>
            <person name="Gohl D.M."/>
        </authorList>
    </citation>
    <scope>NUCLEOTIDE SEQUENCE</scope>
    <source>
        <strain evidence="2">Duluth1</strain>
        <tissue evidence="2">Whole animal</tissue>
    </source>
</reference>
<dbReference type="AlphaFoldDB" id="A0A9D4G925"/>
<evidence type="ECO:0000313" key="2">
    <source>
        <dbReference type="EMBL" id="KAH3812784.1"/>
    </source>
</evidence>
<name>A0A9D4G925_DREPO</name>
<feature type="chain" id="PRO_5038702085" description="Secreted protein" evidence="1">
    <location>
        <begin position="21"/>
        <end position="132"/>
    </location>
</feature>
<evidence type="ECO:0008006" key="4">
    <source>
        <dbReference type="Google" id="ProtNLM"/>
    </source>
</evidence>
<protein>
    <recommendedName>
        <fullName evidence="4">Secreted protein</fullName>
    </recommendedName>
</protein>
<sequence>MSTLREPLLLLHWLTVDILGFHVHSPRTVTFAALANRGHTRIPCPLSENRYFCCTGHVHSPRTVTSVALVMSTRREPLLLLHWSYPLSENRYFCCMSTLREPFLLLHWLTVDILGFHVHSPRTVTSVALVNR</sequence>
<dbReference type="EMBL" id="JAIWYP010000006">
    <property type="protein sequence ID" value="KAH3812784.1"/>
    <property type="molecule type" value="Genomic_DNA"/>
</dbReference>
<comment type="caution">
    <text evidence="2">The sequence shown here is derived from an EMBL/GenBank/DDBJ whole genome shotgun (WGS) entry which is preliminary data.</text>
</comment>
<feature type="signal peptide" evidence="1">
    <location>
        <begin position="1"/>
        <end position="20"/>
    </location>
</feature>
<organism evidence="2 3">
    <name type="scientific">Dreissena polymorpha</name>
    <name type="common">Zebra mussel</name>
    <name type="synonym">Mytilus polymorpha</name>
    <dbReference type="NCBI Taxonomy" id="45954"/>
    <lineage>
        <taxon>Eukaryota</taxon>
        <taxon>Metazoa</taxon>
        <taxon>Spiralia</taxon>
        <taxon>Lophotrochozoa</taxon>
        <taxon>Mollusca</taxon>
        <taxon>Bivalvia</taxon>
        <taxon>Autobranchia</taxon>
        <taxon>Heteroconchia</taxon>
        <taxon>Euheterodonta</taxon>
        <taxon>Imparidentia</taxon>
        <taxon>Neoheterodontei</taxon>
        <taxon>Myida</taxon>
        <taxon>Dreissenoidea</taxon>
        <taxon>Dreissenidae</taxon>
        <taxon>Dreissena</taxon>
    </lineage>
</organism>
<accession>A0A9D4G925</accession>
<reference evidence="2" key="2">
    <citation type="submission" date="2020-11" db="EMBL/GenBank/DDBJ databases">
        <authorList>
            <person name="McCartney M.A."/>
            <person name="Auch B."/>
            <person name="Kono T."/>
            <person name="Mallez S."/>
            <person name="Becker A."/>
            <person name="Gohl D.M."/>
            <person name="Silverstein K.A.T."/>
            <person name="Koren S."/>
            <person name="Bechman K.B."/>
            <person name="Herman A."/>
            <person name="Abrahante J.E."/>
            <person name="Garbe J."/>
        </authorList>
    </citation>
    <scope>NUCLEOTIDE SEQUENCE</scope>
    <source>
        <strain evidence="2">Duluth1</strain>
        <tissue evidence="2">Whole animal</tissue>
    </source>
</reference>
<evidence type="ECO:0000256" key="1">
    <source>
        <dbReference type="SAM" id="SignalP"/>
    </source>
</evidence>
<gene>
    <name evidence="2" type="ORF">DPMN_141224</name>
</gene>
<evidence type="ECO:0000313" key="3">
    <source>
        <dbReference type="Proteomes" id="UP000828390"/>
    </source>
</evidence>
<keyword evidence="3" id="KW-1185">Reference proteome</keyword>
<dbReference type="Proteomes" id="UP000828390">
    <property type="component" value="Unassembled WGS sequence"/>
</dbReference>
<keyword evidence="1" id="KW-0732">Signal</keyword>